<name>A0AA35ZC04_LACSI</name>
<evidence type="ECO:0000256" key="1">
    <source>
        <dbReference type="SAM" id="MobiDB-lite"/>
    </source>
</evidence>
<feature type="domain" description="C2" evidence="2">
    <location>
        <begin position="1"/>
        <end position="112"/>
    </location>
</feature>
<protein>
    <recommendedName>
        <fullName evidence="2">C2 domain-containing protein</fullName>
    </recommendedName>
</protein>
<dbReference type="AlphaFoldDB" id="A0AA35ZC04"/>
<sequence>MEYRTLDLTLVSAKGIKKASLVGKPDVYAVVYISGAQSNQKFRTPVDKDGGSNPTWNFPLSFTVDEAAGLHNRLTLLVKIKAVGIFSDKNLGEVRVPIKELLEGVSNEGKTHQLVSYQVRTKSGKTKGFLSFSYKFGEKFSGKAEEPVTAYPPGMAVGSSSAYAQPYGAAAAAAGGYYQPPATGYPPQPQTGYAYQHQQQPGYGGYPPPPPPGYGGYPPPQQGYGNPAVQQPPKKSKFGMGLGAGLLGGALGGLLIGDIVSDAADGGGCGGDGGGCGGGCGGF</sequence>
<dbReference type="CDD" id="cd04051">
    <property type="entry name" value="C2_SRC2_like"/>
    <property type="match status" value="1"/>
</dbReference>
<evidence type="ECO:0000313" key="4">
    <source>
        <dbReference type="Proteomes" id="UP001177003"/>
    </source>
</evidence>
<evidence type="ECO:0000313" key="3">
    <source>
        <dbReference type="EMBL" id="CAI9289187.1"/>
    </source>
</evidence>
<dbReference type="PANTHER" id="PTHR32246:SF173">
    <property type="entry name" value="C2 DOMAIN-CONTAINING PROTEIN"/>
    <property type="match status" value="1"/>
</dbReference>
<accession>A0AA35ZC04</accession>
<dbReference type="InterPro" id="IPR035892">
    <property type="entry name" value="C2_domain_sf"/>
</dbReference>
<organism evidence="3 4">
    <name type="scientific">Lactuca saligna</name>
    <name type="common">Willowleaf lettuce</name>
    <dbReference type="NCBI Taxonomy" id="75948"/>
    <lineage>
        <taxon>Eukaryota</taxon>
        <taxon>Viridiplantae</taxon>
        <taxon>Streptophyta</taxon>
        <taxon>Embryophyta</taxon>
        <taxon>Tracheophyta</taxon>
        <taxon>Spermatophyta</taxon>
        <taxon>Magnoliopsida</taxon>
        <taxon>eudicotyledons</taxon>
        <taxon>Gunneridae</taxon>
        <taxon>Pentapetalae</taxon>
        <taxon>asterids</taxon>
        <taxon>campanulids</taxon>
        <taxon>Asterales</taxon>
        <taxon>Asteraceae</taxon>
        <taxon>Cichorioideae</taxon>
        <taxon>Cichorieae</taxon>
        <taxon>Lactucinae</taxon>
        <taxon>Lactuca</taxon>
    </lineage>
</organism>
<dbReference type="EMBL" id="OX465082">
    <property type="protein sequence ID" value="CAI9289187.1"/>
    <property type="molecule type" value="Genomic_DNA"/>
</dbReference>
<feature type="compositionally biased region" description="Pro residues" evidence="1">
    <location>
        <begin position="206"/>
        <end position="221"/>
    </location>
</feature>
<dbReference type="Proteomes" id="UP001177003">
    <property type="component" value="Chromosome 6"/>
</dbReference>
<reference evidence="3" key="1">
    <citation type="submission" date="2023-04" db="EMBL/GenBank/DDBJ databases">
        <authorList>
            <person name="Vijverberg K."/>
            <person name="Xiong W."/>
            <person name="Schranz E."/>
        </authorList>
    </citation>
    <scope>NUCLEOTIDE SEQUENCE</scope>
</reference>
<dbReference type="Gene3D" id="2.60.40.150">
    <property type="entry name" value="C2 domain"/>
    <property type="match status" value="1"/>
</dbReference>
<gene>
    <name evidence="3" type="ORF">LSALG_LOCUS28439</name>
</gene>
<dbReference type="PANTHER" id="PTHR32246">
    <property type="entry name" value="INGRESSION PROTEIN FIC1"/>
    <property type="match status" value="1"/>
</dbReference>
<dbReference type="InterPro" id="IPR000008">
    <property type="entry name" value="C2_dom"/>
</dbReference>
<proteinExistence type="predicted"/>
<dbReference type="Pfam" id="PF00168">
    <property type="entry name" value="C2"/>
    <property type="match status" value="1"/>
</dbReference>
<dbReference type="InterPro" id="IPR044750">
    <property type="entry name" value="C2_SRC2/BAP"/>
</dbReference>
<feature type="region of interest" description="Disordered" evidence="1">
    <location>
        <begin position="182"/>
        <end position="235"/>
    </location>
</feature>
<dbReference type="GO" id="GO:0006952">
    <property type="term" value="P:defense response"/>
    <property type="evidence" value="ECO:0007669"/>
    <property type="project" value="InterPro"/>
</dbReference>
<keyword evidence="4" id="KW-1185">Reference proteome</keyword>
<dbReference type="SMART" id="SM00239">
    <property type="entry name" value="C2"/>
    <property type="match status" value="1"/>
</dbReference>
<dbReference type="PROSITE" id="PS50004">
    <property type="entry name" value="C2"/>
    <property type="match status" value="1"/>
</dbReference>
<dbReference type="SUPFAM" id="SSF49562">
    <property type="entry name" value="C2 domain (Calcium/lipid-binding domain, CaLB)"/>
    <property type="match status" value="1"/>
</dbReference>
<evidence type="ECO:0000259" key="2">
    <source>
        <dbReference type="PROSITE" id="PS50004"/>
    </source>
</evidence>